<feature type="region of interest" description="Disordered" evidence="1">
    <location>
        <begin position="757"/>
        <end position="800"/>
    </location>
</feature>
<dbReference type="EMBL" id="AEYI02002354">
    <property type="protein sequence ID" value="KFG28536.1"/>
    <property type="molecule type" value="Genomic_DNA"/>
</dbReference>
<feature type="compositionally biased region" description="Basic and acidic residues" evidence="1">
    <location>
        <begin position="57"/>
        <end position="66"/>
    </location>
</feature>
<dbReference type="OrthoDB" id="331679at2759"/>
<organism evidence="2">
    <name type="scientific">Toxoplasma gondii p89</name>
    <dbReference type="NCBI Taxonomy" id="943119"/>
    <lineage>
        <taxon>Eukaryota</taxon>
        <taxon>Sar</taxon>
        <taxon>Alveolata</taxon>
        <taxon>Apicomplexa</taxon>
        <taxon>Conoidasida</taxon>
        <taxon>Coccidia</taxon>
        <taxon>Eucoccidiorida</taxon>
        <taxon>Eimeriorina</taxon>
        <taxon>Sarcocystidae</taxon>
        <taxon>Toxoplasma</taxon>
    </lineage>
</organism>
<feature type="region of interest" description="Disordered" evidence="1">
    <location>
        <begin position="519"/>
        <end position="625"/>
    </location>
</feature>
<feature type="compositionally biased region" description="Basic and acidic residues" evidence="1">
    <location>
        <begin position="1018"/>
        <end position="1029"/>
    </location>
</feature>
<sequence length="1453" mass="159234">MRAWPRSGASRGEAESRPIPGWEAHEKVAGEQSREESEPSFPRRVAAACAGSCRPVVSEEHRDRPPRFPTFSPPPSLAQLLLLSPADEERGTASPFAAKTRERKERHGEDEFHAHADERRGALGEDPGKAIRRESGPERDAKKRRRGSHLEFFLSPKCHKGKEKRNDSKGGLEAVGDSQLHAQATASSNARIGLPESSNRKKVGKVASNAVLGGSTRRPLLTTSSLFFCSPVSEMKRSAWGTRRTGDHDACSAPMPGLRGGASRTSGVSANAHHDAVLENSQAMSSGVDTGDFQEHQARVDLCCVQEGGVHRRRQADSEAQAGEGGLEAHREETIGVRTDSVEPRGSDPDRNTQVHTTAGWSRSRGEAVLAARGGRPLVKPRDRTDGIDERERAGGAGETFLVSGRHTVESLCGVEKTGETKALLGLCSENRPREGPNNDETQWRSTGKRRQEWGCDSRNLSQSNNALTTSVPRHSGEPRKTRMRLLASAVVHETHASHVSRREACEATQPRQFLASLWGSPRSNLGSGSFSPISQESRGGRRDPSENRANLKAPRFDSPRNEVTSVSRSGEAEARAESQWSREGCTKTDDRHGLPSRLLSSSLSPWTPSMTRGAENTKVEPSAVASLRKHRSILFRIVGGRVVRSGFSFPGSRRIASRSQHREAPSSASSTSQARGVGAREPGGRTDLQSEEQLTNLGSSCASSERAGASLGTQKKDEKEHWAMGRFEDVLLRLAADSRLSLRALQRQFYGTPYGIESCQREKRPEETGKEREDADGRKDDTGMSEEAQAVERHSEAAHARRQHGAASACWCEEGSGECEQGEALRDSLRAFLRRRRLARAAKSKRTLLALDQLGSFEISVPSSSVRVQSGKKDESICSCGEGRSLNNVEHREDGRLSEFTLLDSFGDPVPLDLSFGSAVSPFHETRLCPETLQERLVASQLWEPSFTALQIGPTEQDEERLLKLWDEDCRKRKERHRQPDASMQAHMSRATGRQCAAGVTGGRVHCRPTVPLVDPQTHEGTEADTAKESPSFEVCLPQTKRFSLTGGSCLLASAEDEARRPGSEKVRPVLSELSGGEASSLVMHLCFWAACRVMMAHGPRVSAKALLTEGVARILSVLPVTLRALGKLHSAMNLILTAGGYDRVMEKKEDVGWRVTTLGDSDSVAYGMVEDCLDRSTFCSLMKTNEEHADTGHSTGRETTGLHGNCETDKSQPKLAQMRKKEAPSKNTLDGTCSAGSPLTSESGTVEEVRKMNQRSREVSDVANTDESQTKGVISLMRLCLGGFQTHLRRVHRRRVCGRSSLLRVEAKRQKTTATLPSQSGRNLAFQCRRAQQMQPLGTGKLCQTKARKPRPCTGEWKPNAGTDRSYKARCQIEQRCQTLRLVLRSLLEETIHPAGLPCDKQDDVTRSESGVSQWNSNPASFPYGRLSLRELLRRLFAPLQHVSTSRSCSV</sequence>
<dbReference type="Proteomes" id="UP000028828">
    <property type="component" value="Unassembled WGS sequence"/>
</dbReference>
<feature type="compositionally biased region" description="Basic and acidic residues" evidence="1">
    <location>
        <begin position="760"/>
        <end position="783"/>
    </location>
</feature>
<feature type="compositionally biased region" description="Polar residues" evidence="1">
    <location>
        <begin position="522"/>
        <end position="538"/>
    </location>
</feature>
<comment type="caution">
    <text evidence="2">The sequence shown here is derived from an EMBL/GenBank/DDBJ whole genome shotgun (WGS) entry which is preliminary data.</text>
</comment>
<feature type="compositionally biased region" description="Basic and acidic residues" evidence="1">
    <location>
        <begin position="23"/>
        <end position="37"/>
    </location>
</feature>
<feature type="compositionally biased region" description="Basic and acidic residues" evidence="1">
    <location>
        <begin position="99"/>
        <end position="141"/>
    </location>
</feature>
<gene>
    <name evidence="2" type="ORF">TGP89_280450</name>
</gene>
<feature type="region of interest" description="Disordered" evidence="1">
    <location>
        <begin position="1190"/>
        <end position="1250"/>
    </location>
</feature>
<feature type="region of interest" description="Disordered" evidence="1">
    <location>
        <begin position="429"/>
        <end position="481"/>
    </location>
</feature>
<feature type="compositionally biased region" description="Basic and acidic residues" evidence="1">
    <location>
        <begin position="791"/>
        <end position="800"/>
    </location>
</feature>
<feature type="compositionally biased region" description="Polar residues" evidence="1">
    <location>
        <begin position="1227"/>
        <end position="1246"/>
    </location>
</feature>
<feature type="compositionally biased region" description="Low complexity" evidence="1">
    <location>
        <begin position="596"/>
        <end position="610"/>
    </location>
</feature>
<name>A0A086J8R8_TOXGO</name>
<feature type="compositionally biased region" description="Basic and acidic residues" evidence="1">
    <location>
        <begin position="585"/>
        <end position="594"/>
    </location>
</feature>
<feature type="compositionally biased region" description="Polar residues" evidence="1">
    <location>
        <begin position="459"/>
        <end position="473"/>
    </location>
</feature>
<feature type="compositionally biased region" description="Polar residues" evidence="1">
    <location>
        <begin position="692"/>
        <end position="704"/>
    </location>
</feature>
<feature type="compositionally biased region" description="Basic and acidic residues" evidence="1">
    <location>
        <begin position="327"/>
        <end position="353"/>
    </location>
</feature>
<feature type="region of interest" description="Disordered" evidence="1">
    <location>
        <begin position="1"/>
        <end position="173"/>
    </location>
</feature>
<dbReference type="VEuPathDB" id="ToxoDB:TGP89_280450"/>
<feature type="compositionally biased region" description="Pro residues" evidence="1">
    <location>
        <begin position="67"/>
        <end position="76"/>
    </location>
</feature>
<protein>
    <submittedName>
        <fullName evidence="2">Uncharacterized protein</fullName>
    </submittedName>
</protein>
<evidence type="ECO:0000256" key="1">
    <source>
        <dbReference type="SAM" id="MobiDB-lite"/>
    </source>
</evidence>
<evidence type="ECO:0000313" key="2">
    <source>
        <dbReference type="EMBL" id="KFG28536.1"/>
    </source>
</evidence>
<feature type="region of interest" description="Disordered" evidence="1">
    <location>
        <begin position="314"/>
        <end position="366"/>
    </location>
</feature>
<feature type="region of interest" description="Disordered" evidence="1">
    <location>
        <begin position="650"/>
        <end position="718"/>
    </location>
</feature>
<accession>A0A086J8R8</accession>
<reference evidence="2" key="1">
    <citation type="submission" date="2014-03" db="EMBL/GenBank/DDBJ databases">
        <authorList>
            <person name="Sibley D."/>
            <person name="Venepally P."/>
            <person name="Karamycheva S."/>
            <person name="Hadjithomas M."/>
            <person name="Khan A."/>
            <person name="Brunk B."/>
            <person name="Roos D."/>
            <person name="Caler E."/>
            <person name="Lorenzi H."/>
        </authorList>
    </citation>
    <scope>NUCLEOTIDE SEQUENCE [LARGE SCALE GENOMIC DNA]</scope>
    <source>
        <strain evidence="2">P89</strain>
    </source>
</reference>
<proteinExistence type="predicted"/>
<feature type="region of interest" description="Disordered" evidence="1">
    <location>
        <begin position="1008"/>
        <end position="1031"/>
    </location>
</feature>